<dbReference type="Pfam" id="PF05065">
    <property type="entry name" value="Phage_capsid"/>
    <property type="match status" value="1"/>
</dbReference>
<sequence>MAMFTTGNPGLLPPEYGQLITEPMTQMSVAMQVATVVTTGANEFHFPRVNSDITAAWTAEGAAIASSDVATDAYVVVPKKLASLTTVTNELVNDSSPAAQEIVGQSIAREMARKLDAAFFGNLSAPAPAGLGSLAGTLVVDTGATITNADPFIDGQMEIEASGGVLTAWVASPATARAIAKIKEASGSNRPLVTPDVSAPSGRLLLGLPLYTTTAIPDGTVWGISKADVFVVMRQDVEVATSSGGSTFAADSTDIRGVMRVAPGFPRLDSIVKLYDAA</sequence>
<accession>A0A4V2Y1S1</accession>
<dbReference type="SUPFAM" id="SSF56563">
    <property type="entry name" value="Major capsid protein gp5"/>
    <property type="match status" value="1"/>
</dbReference>
<dbReference type="Proteomes" id="UP000295345">
    <property type="component" value="Unassembled WGS sequence"/>
</dbReference>
<protein>
    <submittedName>
        <fullName evidence="3">Phage major capsid protein</fullName>
    </submittedName>
</protein>
<dbReference type="OrthoDB" id="3233650at2"/>
<comment type="caution">
    <text evidence="3">The sequence shown here is derived from an EMBL/GenBank/DDBJ whole genome shotgun (WGS) entry which is preliminary data.</text>
</comment>
<name>A0A4V2Y1S1_9ACTN</name>
<evidence type="ECO:0000256" key="1">
    <source>
        <dbReference type="ARBA" id="ARBA00004328"/>
    </source>
</evidence>
<dbReference type="Gene3D" id="3.30.2320.10">
    <property type="entry name" value="hypothetical protein PF0899 domain"/>
    <property type="match status" value="1"/>
</dbReference>
<dbReference type="NCBIfam" id="TIGR01554">
    <property type="entry name" value="major_cap_HK97"/>
    <property type="match status" value="1"/>
</dbReference>
<reference evidence="3 4" key="1">
    <citation type="submission" date="2019-03" db="EMBL/GenBank/DDBJ databases">
        <title>Draft genome sequences of novel Actinobacteria.</title>
        <authorList>
            <person name="Sahin N."/>
            <person name="Ay H."/>
            <person name="Saygin H."/>
        </authorList>
    </citation>
    <scope>NUCLEOTIDE SEQUENCE [LARGE SCALE GENOMIC DNA]</scope>
    <source>
        <strain evidence="3 4">DSM 41900</strain>
    </source>
</reference>
<evidence type="ECO:0000259" key="2">
    <source>
        <dbReference type="Pfam" id="PF05065"/>
    </source>
</evidence>
<comment type="subcellular location">
    <subcellularLocation>
        <location evidence="1">Virion</location>
    </subcellularLocation>
</comment>
<dbReference type="InterPro" id="IPR054612">
    <property type="entry name" value="Phage_capsid-like_C"/>
</dbReference>
<dbReference type="AlphaFoldDB" id="A0A4V2Y1S1"/>
<proteinExistence type="predicted"/>
<feature type="domain" description="Phage capsid-like C-terminal" evidence="2">
    <location>
        <begin position="11"/>
        <end position="264"/>
    </location>
</feature>
<evidence type="ECO:0000313" key="4">
    <source>
        <dbReference type="Proteomes" id="UP000295345"/>
    </source>
</evidence>
<keyword evidence="4" id="KW-1185">Reference proteome</keyword>
<evidence type="ECO:0000313" key="3">
    <source>
        <dbReference type="EMBL" id="TDC69745.1"/>
    </source>
</evidence>
<dbReference type="InterPro" id="IPR024455">
    <property type="entry name" value="Phage_capsid"/>
</dbReference>
<gene>
    <name evidence="3" type="ORF">E1283_25560</name>
</gene>
<dbReference type="Gene3D" id="3.30.2400.10">
    <property type="entry name" value="Major capsid protein gp5"/>
    <property type="match status" value="1"/>
</dbReference>
<dbReference type="EMBL" id="SMKI01000328">
    <property type="protein sequence ID" value="TDC69745.1"/>
    <property type="molecule type" value="Genomic_DNA"/>
</dbReference>
<organism evidence="3 4">
    <name type="scientific">Streptomyces hainanensis</name>
    <dbReference type="NCBI Taxonomy" id="402648"/>
    <lineage>
        <taxon>Bacteria</taxon>
        <taxon>Bacillati</taxon>
        <taxon>Actinomycetota</taxon>
        <taxon>Actinomycetes</taxon>
        <taxon>Kitasatosporales</taxon>
        <taxon>Streptomycetaceae</taxon>
        <taxon>Streptomyces</taxon>
    </lineage>
</organism>